<dbReference type="SUPFAM" id="SSF46785">
    <property type="entry name" value="Winged helix' DNA-binding domain"/>
    <property type="match status" value="1"/>
</dbReference>
<proteinExistence type="predicted"/>
<dbReference type="Gene3D" id="1.10.10.10">
    <property type="entry name" value="Winged helix-like DNA-binding domain superfamily/Winged helix DNA-binding domain"/>
    <property type="match status" value="1"/>
</dbReference>
<dbReference type="PANTHER" id="PTHR43537:SF24">
    <property type="entry name" value="GLUCONATE OPERON TRANSCRIPTIONAL REPRESSOR"/>
    <property type="match status" value="1"/>
</dbReference>
<keyword evidence="1" id="KW-0805">Transcription regulation</keyword>
<accession>A0A9X2FNX7</accession>
<dbReference type="SUPFAM" id="SSF48008">
    <property type="entry name" value="GntR ligand-binding domain-like"/>
    <property type="match status" value="1"/>
</dbReference>
<dbReference type="InterPro" id="IPR011711">
    <property type="entry name" value="GntR_C"/>
</dbReference>
<dbReference type="PANTHER" id="PTHR43537">
    <property type="entry name" value="TRANSCRIPTIONAL REGULATOR, GNTR FAMILY"/>
    <property type="match status" value="1"/>
</dbReference>
<dbReference type="InterPro" id="IPR008920">
    <property type="entry name" value="TF_FadR/GntR_C"/>
</dbReference>
<keyword evidence="3" id="KW-0804">Transcription</keyword>
<evidence type="ECO:0000256" key="2">
    <source>
        <dbReference type="ARBA" id="ARBA00023125"/>
    </source>
</evidence>
<dbReference type="InterPro" id="IPR036388">
    <property type="entry name" value="WH-like_DNA-bd_sf"/>
</dbReference>
<dbReference type="Proteomes" id="UP001139477">
    <property type="component" value="Unassembled WGS sequence"/>
</dbReference>
<dbReference type="PRINTS" id="PR00035">
    <property type="entry name" value="HTHGNTR"/>
</dbReference>
<dbReference type="EMBL" id="JAMYXC010000112">
    <property type="protein sequence ID" value="MCP1168347.1"/>
    <property type="molecule type" value="Genomic_DNA"/>
</dbReference>
<dbReference type="CDD" id="cd07377">
    <property type="entry name" value="WHTH_GntR"/>
    <property type="match status" value="1"/>
</dbReference>
<name>A0A9X2FNX7_9RHOB</name>
<dbReference type="SMART" id="SM00895">
    <property type="entry name" value="FCD"/>
    <property type="match status" value="1"/>
</dbReference>
<gene>
    <name evidence="6" type="ORF">NHG85_07385</name>
</gene>
<dbReference type="RefSeq" id="WP_253331181.1">
    <property type="nucleotide sequence ID" value="NZ_JAMYXC010000112.1"/>
</dbReference>
<dbReference type="GO" id="GO:0003677">
    <property type="term" value="F:DNA binding"/>
    <property type="evidence" value="ECO:0007669"/>
    <property type="project" value="UniProtKB-KW"/>
</dbReference>
<organism evidence="6 7">
    <name type="scientific">Limimaricola litoreus</name>
    <dbReference type="NCBI Taxonomy" id="2955316"/>
    <lineage>
        <taxon>Bacteria</taxon>
        <taxon>Pseudomonadati</taxon>
        <taxon>Pseudomonadota</taxon>
        <taxon>Alphaproteobacteria</taxon>
        <taxon>Rhodobacterales</taxon>
        <taxon>Paracoccaceae</taxon>
        <taxon>Limimaricola</taxon>
    </lineage>
</organism>
<keyword evidence="2" id="KW-0238">DNA-binding</keyword>
<dbReference type="Gene3D" id="1.20.120.530">
    <property type="entry name" value="GntR ligand-binding domain-like"/>
    <property type="match status" value="1"/>
</dbReference>
<feature type="region of interest" description="Disordered" evidence="4">
    <location>
        <begin position="1"/>
        <end position="31"/>
    </location>
</feature>
<dbReference type="InterPro" id="IPR000524">
    <property type="entry name" value="Tscrpt_reg_HTH_GntR"/>
</dbReference>
<evidence type="ECO:0000313" key="7">
    <source>
        <dbReference type="Proteomes" id="UP001139477"/>
    </source>
</evidence>
<evidence type="ECO:0000256" key="4">
    <source>
        <dbReference type="SAM" id="MobiDB-lite"/>
    </source>
</evidence>
<keyword evidence="7" id="KW-1185">Reference proteome</keyword>
<evidence type="ECO:0000256" key="1">
    <source>
        <dbReference type="ARBA" id="ARBA00023015"/>
    </source>
</evidence>
<dbReference type="GO" id="GO:0003700">
    <property type="term" value="F:DNA-binding transcription factor activity"/>
    <property type="evidence" value="ECO:0007669"/>
    <property type="project" value="InterPro"/>
</dbReference>
<evidence type="ECO:0000313" key="6">
    <source>
        <dbReference type="EMBL" id="MCP1168347.1"/>
    </source>
</evidence>
<dbReference type="InterPro" id="IPR036390">
    <property type="entry name" value="WH_DNA-bd_sf"/>
</dbReference>
<dbReference type="SMART" id="SM00345">
    <property type="entry name" value="HTH_GNTR"/>
    <property type="match status" value="1"/>
</dbReference>
<dbReference type="PROSITE" id="PS50949">
    <property type="entry name" value="HTH_GNTR"/>
    <property type="match status" value="1"/>
</dbReference>
<dbReference type="Pfam" id="PF00392">
    <property type="entry name" value="GntR"/>
    <property type="match status" value="1"/>
</dbReference>
<protein>
    <submittedName>
        <fullName evidence="6">FadR family transcriptional regulator</fullName>
    </submittedName>
</protein>
<comment type="caution">
    <text evidence="6">The sequence shown here is derived from an EMBL/GenBank/DDBJ whole genome shotgun (WGS) entry which is preliminary data.</text>
</comment>
<evidence type="ECO:0000259" key="5">
    <source>
        <dbReference type="PROSITE" id="PS50949"/>
    </source>
</evidence>
<dbReference type="Pfam" id="PF07729">
    <property type="entry name" value="FCD"/>
    <property type="match status" value="1"/>
</dbReference>
<sequence>MATGKRAIELSSTGGPDGAAPPTPARAARDTRDRTLADTVYENVLARIVRGDFPVGEKLPTEHELSVEMGVSRPVLRQALKQLREDGVVVSRQGSGSFVRRKPEEAVLDFAPIGSIADIQRTFEFRAAIEGEAAFLAAQRRSERELRQIQTALEELDRCVRTGELGVDADEAFHAAVCAASDNHYFMSARNSMKANILTGLNLTRNLSLTKSQERLAMVQAEHDAIFAAITARDGEAARRAMRNHIESARRRVFDGDIGQA</sequence>
<dbReference type="AlphaFoldDB" id="A0A9X2FNX7"/>
<evidence type="ECO:0000256" key="3">
    <source>
        <dbReference type="ARBA" id="ARBA00023163"/>
    </source>
</evidence>
<reference evidence="6" key="1">
    <citation type="submission" date="2022-06" db="EMBL/GenBank/DDBJ databases">
        <title>Limimaricola sediminis sp. nov., isolated from an intertidal sediment.</title>
        <authorList>
            <person name="Shao X."/>
        </authorList>
    </citation>
    <scope>NUCLEOTIDE SEQUENCE</scope>
    <source>
        <strain evidence="6">ASW11-118</strain>
    </source>
</reference>
<feature type="domain" description="HTH gntR-type" evidence="5">
    <location>
        <begin position="34"/>
        <end position="102"/>
    </location>
</feature>